<dbReference type="Pfam" id="PF07732">
    <property type="entry name" value="Cu-oxidase_3"/>
    <property type="match status" value="1"/>
</dbReference>
<feature type="domain" description="Plastocyanin-like" evidence="10">
    <location>
        <begin position="53"/>
        <end position="161"/>
    </location>
</feature>
<protein>
    <submittedName>
        <fullName evidence="11">Multicopper oxidase-like protein 3</fullName>
    </submittedName>
</protein>
<evidence type="ECO:0000256" key="4">
    <source>
        <dbReference type="ARBA" id="ARBA00023002"/>
    </source>
</evidence>
<keyword evidence="5" id="KW-0186">Copper</keyword>
<dbReference type="GO" id="GO:0016491">
    <property type="term" value="F:oxidoreductase activity"/>
    <property type="evidence" value="ECO:0007669"/>
    <property type="project" value="UniProtKB-KW"/>
</dbReference>
<feature type="chain" id="PRO_5020518338" evidence="7">
    <location>
        <begin position="18"/>
        <end position="602"/>
    </location>
</feature>
<dbReference type="Pfam" id="PF07731">
    <property type="entry name" value="Cu-oxidase_2"/>
    <property type="match status" value="1"/>
</dbReference>
<evidence type="ECO:0000256" key="6">
    <source>
        <dbReference type="ARBA" id="ARBA00023180"/>
    </source>
</evidence>
<evidence type="ECO:0000256" key="1">
    <source>
        <dbReference type="ARBA" id="ARBA00010609"/>
    </source>
</evidence>
<dbReference type="SUPFAM" id="SSF49503">
    <property type="entry name" value="Cupredoxins"/>
    <property type="match status" value="3"/>
</dbReference>
<dbReference type="InterPro" id="IPR011707">
    <property type="entry name" value="Cu-oxidase-like_N"/>
</dbReference>
<dbReference type="InterPro" id="IPR008972">
    <property type="entry name" value="Cupredoxin"/>
</dbReference>
<dbReference type="CDD" id="cd13850">
    <property type="entry name" value="CuRO_1_Abr2_like"/>
    <property type="match status" value="1"/>
</dbReference>
<dbReference type="AlphaFoldDB" id="A0A4U7BAN6"/>
<proteinExistence type="inferred from homology"/>
<evidence type="ECO:0000256" key="5">
    <source>
        <dbReference type="ARBA" id="ARBA00023008"/>
    </source>
</evidence>
<comment type="similarity">
    <text evidence="1">Belongs to the multicopper oxidase family.</text>
</comment>
<dbReference type="EMBL" id="PTQR01000037">
    <property type="protein sequence ID" value="TKX24887.1"/>
    <property type="molecule type" value="Genomic_DNA"/>
</dbReference>
<dbReference type="CDD" id="cd13876">
    <property type="entry name" value="CuRO_2_Abr2_like"/>
    <property type="match status" value="1"/>
</dbReference>
<dbReference type="GO" id="GO:0005507">
    <property type="term" value="F:copper ion binding"/>
    <property type="evidence" value="ECO:0007669"/>
    <property type="project" value="InterPro"/>
</dbReference>
<accession>A0A4U7BAN6</accession>
<dbReference type="PANTHER" id="PTHR11709">
    <property type="entry name" value="MULTI-COPPER OXIDASE"/>
    <property type="match status" value="1"/>
</dbReference>
<evidence type="ECO:0000313" key="11">
    <source>
        <dbReference type="EMBL" id="TKX24887.1"/>
    </source>
</evidence>
<keyword evidence="4" id="KW-0560">Oxidoreductase</keyword>
<keyword evidence="2" id="KW-0479">Metal-binding</keyword>
<comment type="caution">
    <text evidence="11">The sequence shown here is derived from an EMBL/GenBank/DDBJ whole genome shotgun (WGS) entry which is preliminary data.</text>
</comment>
<evidence type="ECO:0000256" key="7">
    <source>
        <dbReference type="SAM" id="SignalP"/>
    </source>
</evidence>
<organism evidence="11 12">
    <name type="scientific">Elsinoe australis</name>
    <dbReference type="NCBI Taxonomy" id="40998"/>
    <lineage>
        <taxon>Eukaryota</taxon>
        <taxon>Fungi</taxon>
        <taxon>Dikarya</taxon>
        <taxon>Ascomycota</taxon>
        <taxon>Pezizomycotina</taxon>
        <taxon>Dothideomycetes</taxon>
        <taxon>Dothideomycetidae</taxon>
        <taxon>Myriangiales</taxon>
        <taxon>Elsinoaceae</taxon>
        <taxon>Elsinoe</taxon>
    </lineage>
</organism>
<reference evidence="11 12" key="1">
    <citation type="submission" date="2018-02" db="EMBL/GenBank/DDBJ databases">
        <title>Draft genome sequences of Elsinoe sp., causing black scab on jojoba.</title>
        <authorList>
            <person name="Stodart B."/>
            <person name="Jeffress S."/>
            <person name="Ash G."/>
            <person name="Arun Chinnappa K."/>
        </authorList>
    </citation>
    <scope>NUCLEOTIDE SEQUENCE [LARGE SCALE GENOMIC DNA]</scope>
    <source>
        <strain evidence="11 12">Hillstone_2</strain>
    </source>
</reference>
<feature type="signal peptide" evidence="7">
    <location>
        <begin position="1"/>
        <end position="17"/>
    </location>
</feature>
<sequence length="602" mass="67802">MASAWLLVVIWLTSVAAVFVNQVREYNLTLGTKWSSKGQSTGIFEAFKVLTLADGNGRPTYTINGQTPGPLIWGYEGDTLRVRVTNNLIAEATMHWHGVYQLDKYWMDGVPGVTQWPIEPRDTYTYEFTLGNQTGSYWYHGHFNAILADGQRGPLWIRPKPSRPRPYHLISEKTEDIAAIQSAEDKAHHLMVYDWEYDTIDQLLVMYRDTGATPFCAASIVVNGKGRTMCLDDGTIASSPFGEIRDSRGCLPPDVGAQFINKKDCKSTYADLEVVQAEAGESYVWMNFIHPGVHHEFRISIDEHEMWIVAADGDFVQPRKVNAINLNMAERISVLVPINQEPKDYAIRIASMSIEQLIYGLGILRYPNVQEERDDNDIMVLPNSKPSIDLRGELIDDGVLMDETKLAPFPARRPPPKADHTYKFTVNRPAPDTWTLGSEAHQGFRQQMPPMLWNKESRGATSVTGIRNGSVVDLVFVNMKASMHPFHKHNHKFFIIGMGKGGFHWPNVEAAIRDEPESFNLIDPPLRDGARLAEGEGSWTVIRYEVAFPAMSMLHCHRIHHFAGGQQIILIEGGEAMLDAPEYIKNMTHADFVPPVRYGPLD</sequence>
<dbReference type="InterPro" id="IPR001117">
    <property type="entry name" value="Cu-oxidase_2nd"/>
</dbReference>
<keyword evidence="3 7" id="KW-0732">Signal</keyword>
<evidence type="ECO:0000259" key="10">
    <source>
        <dbReference type="Pfam" id="PF07732"/>
    </source>
</evidence>
<keyword evidence="6" id="KW-0325">Glycoprotein</keyword>
<evidence type="ECO:0000259" key="8">
    <source>
        <dbReference type="Pfam" id="PF00394"/>
    </source>
</evidence>
<dbReference type="Gene3D" id="2.60.40.420">
    <property type="entry name" value="Cupredoxins - blue copper proteins"/>
    <property type="match status" value="3"/>
</dbReference>
<dbReference type="Proteomes" id="UP000308133">
    <property type="component" value="Unassembled WGS sequence"/>
</dbReference>
<name>A0A4U7BAN6_9PEZI</name>
<evidence type="ECO:0000256" key="3">
    <source>
        <dbReference type="ARBA" id="ARBA00022729"/>
    </source>
</evidence>
<evidence type="ECO:0000313" key="12">
    <source>
        <dbReference type="Proteomes" id="UP000308133"/>
    </source>
</evidence>
<dbReference type="InterPro" id="IPR045087">
    <property type="entry name" value="Cu-oxidase_fam"/>
</dbReference>
<dbReference type="PANTHER" id="PTHR11709:SF488">
    <property type="entry name" value="LACCASE-RELATED"/>
    <property type="match status" value="1"/>
</dbReference>
<evidence type="ECO:0000256" key="2">
    <source>
        <dbReference type="ARBA" id="ARBA00022723"/>
    </source>
</evidence>
<evidence type="ECO:0000259" key="9">
    <source>
        <dbReference type="Pfam" id="PF07731"/>
    </source>
</evidence>
<dbReference type="InterPro" id="IPR011706">
    <property type="entry name" value="Cu-oxidase_C"/>
</dbReference>
<feature type="domain" description="Plastocyanin-like" evidence="8">
    <location>
        <begin position="190"/>
        <end position="366"/>
    </location>
</feature>
<gene>
    <name evidence="11" type="ORF">C1H76_2840</name>
</gene>
<dbReference type="Pfam" id="PF00394">
    <property type="entry name" value="Cu-oxidase"/>
    <property type="match status" value="1"/>
</dbReference>
<feature type="domain" description="Plastocyanin-like" evidence="9">
    <location>
        <begin position="450"/>
        <end position="565"/>
    </location>
</feature>